<accession>A0A031WHI2</accession>
<reference evidence="5" key="4">
    <citation type="submission" date="2021-06" db="EMBL/GenBank/DDBJ databases">
        <authorList>
            <consortium name="NCBI Pathogen Detection Project"/>
        </authorList>
    </citation>
    <scope>NUCLEOTIDE SEQUENCE</scope>
    <source>
        <strain evidence="6">Clostridioides</strain>
        <strain evidence="5">HN1000</strain>
    </source>
</reference>
<dbReference type="InterPro" id="IPR038728">
    <property type="entry name" value="YkvI-like"/>
</dbReference>
<evidence type="ECO:0000256" key="1">
    <source>
        <dbReference type="SAM" id="Phobius"/>
    </source>
</evidence>
<dbReference type="OMA" id="EPYSKKY"/>
<feature type="transmembrane region" description="Helical" evidence="1">
    <location>
        <begin position="330"/>
        <end position="348"/>
    </location>
</feature>
<evidence type="ECO:0000313" key="12">
    <source>
        <dbReference type="Proteomes" id="UP000411588"/>
    </source>
</evidence>
<name>A0A031WHI2_CLODI</name>
<proteinExistence type="predicted"/>
<dbReference type="PATRIC" id="fig|1496.1373.peg.321"/>
<protein>
    <submittedName>
        <fullName evidence="2 8">Membrane protein</fullName>
    </submittedName>
    <submittedName>
        <fullName evidence="7">Uncharacterized membrane protein</fullName>
    </submittedName>
</protein>
<evidence type="ECO:0000313" key="9">
    <source>
        <dbReference type="EMBL" id="VHY16366.1"/>
    </source>
</evidence>
<feature type="transmembrane region" description="Helical" evidence="1">
    <location>
        <begin position="191"/>
        <end position="211"/>
    </location>
</feature>
<dbReference type="EMBL" id="CAADAN010000020">
    <property type="protein sequence ID" value="VFD35988.1"/>
    <property type="molecule type" value="Genomic_DNA"/>
</dbReference>
<dbReference type="PANTHER" id="PTHR37814:SF1">
    <property type="entry name" value="MEMBRANE PROTEIN"/>
    <property type="match status" value="1"/>
</dbReference>
<dbReference type="Proteomes" id="UP000372533">
    <property type="component" value="Unassembled WGS sequence"/>
</dbReference>
<organism evidence="2">
    <name type="scientific">Clostridioides difficile</name>
    <name type="common">Peptoclostridium difficile</name>
    <dbReference type="NCBI Taxonomy" id="1496"/>
    <lineage>
        <taxon>Bacteria</taxon>
        <taxon>Bacillati</taxon>
        <taxon>Bacillota</taxon>
        <taxon>Clostridia</taxon>
        <taxon>Peptostreptococcales</taxon>
        <taxon>Peptostreptococcaceae</taxon>
        <taxon>Clostridioides</taxon>
    </lineage>
</organism>
<dbReference type="EMBL" id="CAAJVP010000016">
    <property type="protein sequence ID" value="VHY16366.1"/>
    <property type="molecule type" value="Genomic_DNA"/>
</dbReference>
<dbReference type="EMBL" id="LK932531">
    <property type="protein sequence ID" value="CDS89768.1"/>
    <property type="molecule type" value="Genomic_DNA"/>
</dbReference>
<reference evidence="5" key="2">
    <citation type="journal article" date="2018" name="Genome Biol.">
        <title>SKESA: strategic k-mer extension for scrupulous assemblies.</title>
        <authorList>
            <person name="Souvorov A."/>
            <person name="Agarwala R."/>
            <person name="Lipman D.J."/>
        </authorList>
    </citation>
    <scope>NUCLEOTIDE SEQUENCE</scope>
    <source>
        <strain evidence="6">Clostridioides</strain>
        <strain evidence="5">HN1000</strain>
    </source>
</reference>
<evidence type="ECO:0000313" key="2">
    <source>
        <dbReference type="EMBL" id="CDS89768.1"/>
    </source>
</evidence>
<evidence type="ECO:0000313" key="10">
    <source>
        <dbReference type="Proteomes" id="UP000189137"/>
    </source>
</evidence>
<evidence type="ECO:0000313" key="11">
    <source>
        <dbReference type="Proteomes" id="UP000372533"/>
    </source>
</evidence>
<keyword evidence="1" id="KW-1133">Transmembrane helix</keyword>
<evidence type="ECO:0000313" key="3">
    <source>
        <dbReference type="EMBL" id="CDS89967.1"/>
    </source>
</evidence>
<feature type="transmembrane region" description="Helical" evidence="1">
    <location>
        <begin position="7"/>
        <end position="26"/>
    </location>
</feature>
<dbReference type="GeneID" id="66355919"/>
<evidence type="ECO:0000313" key="7">
    <source>
        <dbReference type="EMBL" id="SJS84077.1"/>
    </source>
</evidence>
<dbReference type="EMBL" id="DAEQIJ010000009">
    <property type="protein sequence ID" value="HBH2620398.1"/>
    <property type="molecule type" value="Genomic_DNA"/>
</dbReference>
<dbReference type="RefSeq" id="WP_003437819.1">
    <property type="nucleotide sequence ID" value="NZ_AP025558.1"/>
</dbReference>
<dbReference type="EMBL" id="DAEPXK010000006">
    <property type="protein sequence ID" value="HBH1541365.1"/>
    <property type="molecule type" value="Genomic_DNA"/>
</dbReference>
<dbReference type="AlphaFoldDB" id="A0A031WHI2"/>
<feature type="transmembrane region" description="Helical" evidence="1">
    <location>
        <begin position="223"/>
        <end position="246"/>
    </location>
</feature>
<dbReference type="EMBL" id="LK932416">
    <property type="protein sequence ID" value="CDS89967.1"/>
    <property type="molecule type" value="Genomic_DNA"/>
</dbReference>
<feature type="transmembrane region" description="Helical" evidence="1">
    <location>
        <begin position="266"/>
        <end position="293"/>
    </location>
</feature>
<feature type="transmembrane region" description="Helical" evidence="1">
    <location>
        <begin position="146"/>
        <end position="166"/>
    </location>
</feature>
<dbReference type="KEGG" id="pdf:CD630DERM_34580"/>
<keyword evidence="1" id="KW-0812">Transmembrane</keyword>
<dbReference type="Proteomes" id="UP000879542">
    <property type="component" value="Unassembled WGS sequence"/>
</dbReference>
<reference evidence="2" key="1">
    <citation type="submission" date="2014-07" db="EMBL/GenBank/DDBJ databases">
        <authorList>
            <person name="Monot Marc"/>
        </authorList>
    </citation>
    <scope>NUCLEOTIDE SEQUENCE</scope>
    <source>
        <strain evidence="4">7032989</strain>
        <strain evidence="3">7032994</strain>
    </source>
</reference>
<feature type="transmembrane region" description="Helical" evidence="1">
    <location>
        <begin position="305"/>
        <end position="324"/>
    </location>
</feature>
<feature type="transmembrane region" description="Helical" evidence="1">
    <location>
        <begin position="84"/>
        <end position="109"/>
    </location>
</feature>
<sequence length="364" mass="38746">MSEKVNVKTVISFAGAYVATVIGSGFATGQEIMQFFSFYGFAGIIGGIISMVLFSWMGASVMSKGKELQLKEPIKIYRVYCGKYLGIFFEWFGPLFLFGVFVVMISGAGATLTEYYGLNPFVGRVGMAVVALLTVSLGLDKLSKILGGIGPIIIIFTLLVGGISLAKNIGNIGEAAQVLSTVKIAKPVPNAYLSGVIYTTYNTIVVMAFLTGLGASAANKKEAICGGILGGVALMAAAIMMHLAILSDIGNLYSKAIPSLFLADKISPVIGVLFSIILILGIYTTAVPLLWSVTNRFVDDKHPKFKLITLIAAILGLIGGFLPFDKLVGILYPYTGYMGVIILVCVLYRQITKTSGYQEGISDK</sequence>
<dbReference type="PANTHER" id="PTHR37814">
    <property type="entry name" value="CONSERVED MEMBRANE PROTEIN"/>
    <property type="match status" value="1"/>
</dbReference>
<feature type="transmembrane region" description="Helical" evidence="1">
    <location>
        <begin position="121"/>
        <end position="139"/>
    </location>
</feature>
<dbReference type="EMBL" id="FUPS01000011">
    <property type="protein sequence ID" value="SJS84077.1"/>
    <property type="molecule type" value="Genomic_DNA"/>
</dbReference>
<evidence type="ECO:0000313" key="4">
    <source>
        <dbReference type="EMBL" id="CDT39142.1"/>
    </source>
</evidence>
<dbReference type="EMBL" id="LK933138">
    <property type="protein sequence ID" value="CDT39142.1"/>
    <property type="molecule type" value="Genomic_DNA"/>
</dbReference>
<gene>
    <name evidence="4" type="ORF">BN1095_460045</name>
    <name evidence="2" type="ORF">BN1096_760043</name>
    <name evidence="3" type="ORF">BN1097_760045</name>
    <name evidence="5" type="ORF">KRM00_000824</name>
    <name evidence="6" type="ORF">KRQ00_002164</name>
    <name evidence="9" type="ORF">SAMEA1402366_03007</name>
    <name evidence="8" type="ORF">SAMEA1402399_03779</name>
    <name evidence="7" type="ORF">SAMEA3375112_02997</name>
</gene>
<dbReference type="Proteomes" id="UP000189137">
    <property type="component" value="Unassembled WGS sequence"/>
</dbReference>
<keyword evidence="1" id="KW-0472">Membrane</keyword>
<feature type="transmembrane region" description="Helical" evidence="1">
    <location>
        <begin position="38"/>
        <end position="63"/>
    </location>
</feature>
<reference evidence="8 12" key="3">
    <citation type="submission" date="2019-02" db="EMBL/GenBank/DDBJ databases">
        <authorList>
            <consortium name="Pathogen Informatics"/>
        </authorList>
    </citation>
    <scope>NUCLEOTIDE SEQUENCE [LARGE SCALE GENOMIC DNA]</scope>
    <source>
        <strain evidence="12">clo34</strain>
        <strain evidence="8">Clo34</strain>
        <strain evidence="9">Tl291</strain>
        <strain evidence="11">tl291</strain>
        <strain evidence="7 10">VRECD0157</strain>
    </source>
</reference>
<evidence type="ECO:0000313" key="5">
    <source>
        <dbReference type="EMBL" id="HBH1541365.1"/>
    </source>
</evidence>
<dbReference type="Proteomes" id="UP000411588">
    <property type="component" value="Unassembled WGS sequence"/>
</dbReference>
<evidence type="ECO:0000313" key="8">
    <source>
        <dbReference type="EMBL" id="VFD35988.1"/>
    </source>
</evidence>
<evidence type="ECO:0000313" key="6">
    <source>
        <dbReference type="EMBL" id="HBH2620398.1"/>
    </source>
</evidence>
<dbReference type="Proteomes" id="UP000878956">
    <property type="component" value="Unassembled WGS sequence"/>
</dbReference>